<dbReference type="RefSeq" id="WP_163297954.1">
    <property type="nucleotide sequence ID" value="NZ_JAAGRR010000018.1"/>
</dbReference>
<evidence type="ECO:0000256" key="3">
    <source>
        <dbReference type="ARBA" id="ARBA00022833"/>
    </source>
</evidence>
<evidence type="ECO:0000313" key="12">
    <source>
        <dbReference type="Proteomes" id="UP000469346"/>
    </source>
</evidence>
<feature type="binding site" evidence="5 9">
    <location>
        <position position="424"/>
    </location>
    <ligand>
        <name>Zn(2+)</name>
        <dbReference type="ChEBI" id="CHEBI:29105"/>
    </ligand>
</feature>
<dbReference type="EC" id="1.1.1.23" evidence="5"/>
<dbReference type="GO" id="GO:0004399">
    <property type="term" value="F:histidinol dehydrogenase activity"/>
    <property type="evidence" value="ECO:0007669"/>
    <property type="project" value="UniProtKB-UniRule"/>
</dbReference>
<evidence type="ECO:0000256" key="5">
    <source>
        <dbReference type="HAMAP-Rule" id="MF_01024"/>
    </source>
</evidence>
<comment type="cofactor">
    <cofactor evidence="5 9">
        <name>Zn(2+)</name>
        <dbReference type="ChEBI" id="CHEBI:29105"/>
    </cofactor>
    <text evidence="5 9">Binds 1 zinc ion per subunit.</text>
</comment>
<keyword evidence="4 5" id="KW-0560">Oxidoreductase</keyword>
<proteinExistence type="inferred from homology"/>
<comment type="function">
    <text evidence="5">Catalyzes the sequential NAD-dependent oxidations of L-histidinol to L-histidinaldehyde and then to L-histidine.</text>
</comment>
<evidence type="ECO:0000256" key="1">
    <source>
        <dbReference type="ARBA" id="ARBA00010178"/>
    </source>
</evidence>
<feature type="binding site" evidence="5 8">
    <location>
        <position position="266"/>
    </location>
    <ligand>
        <name>substrate</name>
    </ligand>
</feature>
<feature type="active site" description="Proton acceptor" evidence="5 7">
    <location>
        <position position="331"/>
    </location>
</feature>
<dbReference type="Pfam" id="PF00815">
    <property type="entry name" value="Histidinol_dh"/>
    <property type="match status" value="1"/>
</dbReference>
<dbReference type="Gene3D" id="3.40.50.1980">
    <property type="entry name" value="Nitrogenase molybdenum iron protein domain"/>
    <property type="match status" value="2"/>
</dbReference>
<evidence type="ECO:0000256" key="10">
    <source>
        <dbReference type="RuleBase" id="RU004175"/>
    </source>
</evidence>
<dbReference type="GO" id="GO:0051287">
    <property type="term" value="F:NAD binding"/>
    <property type="evidence" value="ECO:0007669"/>
    <property type="project" value="InterPro"/>
</dbReference>
<feature type="binding site" evidence="5 8">
    <location>
        <position position="241"/>
    </location>
    <ligand>
        <name>substrate</name>
    </ligand>
</feature>
<reference evidence="11 12" key="1">
    <citation type="submission" date="2020-02" db="EMBL/GenBank/DDBJ databases">
        <title>Comparative genomics of sulfur disproportionating microorganisms.</title>
        <authorList>
            <person name="Ward L.M."/>
            <person name="Bertran E."/>
            <person name="Johnston D.T."/>
        </authorList>
    </citation>
    <scope>NUCLEOTIDE SEQUENCE [LARGE SCALE GENOMIC DNA]</scope>
    <source>
        <strain evidence="11 12">DSM 100025</strain>
    </source>
</reference>
<evidence type="ECO:0000256" key="6">
    <source>
        <dbReference type="PIRNR" id="PIRNR000099"/>
    </source>
</evidence>
<comment type="caution">
    <text evidence="5">Lacks conserved residue(s) required for the propagation of feature annotation.</text>
</comment>
<keyword evidence="12" id="KW-1185">Reference proteome</keyword>
<comment type="pathway">
    <text evidence="5">Amino-acid biosynthesis; L-histidine biosynthesis; L-histidine from 5-phospho-alpha-D-ribose 1-diphosphate: step 9/9.</text>
</comment>
<keyword evidence="3 5" id="KW-0862">Zinc</keyword>
<dbReference type="PROSITE" id="PS00611">
    <property type="entry name" value="HISOL_DEHYDROGENASE"/>
    <property type="match status" value="1"/>
</dbReference>
<dbReference type="PANTHER" id="PTHR21256">
    <property type="entry name" value="HISTIDINOL DEHYDROGENASE HDH"/>
    <property type="match status" value="1"/>
</dbReference>
<feature type="binding site" evidence="5 8">
    <location>
        <position position="332"/>
    </location>
    <ligand>
        <name>substrate</name>
    </ligand>
</feature>
<dbReference type="InterPro" id="IPR012131">
    <property type="entry name" value="Hstdl_DH"/>
</dbReference>
<comment type="caution">
    <text evidence="11">The sequence shown here is derived from an EMBL/GenBank/DDBJ whole genome shotgun (WGS) entry which is preliminary data.</text>
</comment>
<organism evidence="11 12">
    <name type="scientific">Dissulfurirhabdus thermomarina</name>
    <dbReference type="NCBI Taxonomy" id="1765737"/>
    <lineage>
        <taxon>Bacteria</taxon>
        <taxon>Deltaproteobacteria</taxon>
        <taxon>Dissulfurirhabdaceae</taxon>
        <taxon>Dissulfurirhabdus</taxon>
    </lineage>
</organism>
<dbReference type="InterPro" id="IPR022695">
    <property type="entry name" value="Histidinol_DH_monofunct"/>
</dbReference>
<feature type="binding site" evidence="5 9">
    <location>
        <position position="266"/>
    </location>
    <ligand>
        <name>Zn(2+)</name>
        <dbReference type="ChEBI" id="CHEBI:29105"/>
    </ligand>
</feature>
<dbReference type="PRINTS" id="PR00083">
    <property type="entry name" value="HOLDHDRGNASE"/>
</dbReference>
<evidence type="ECO:0000256" key="2">
    <source>
        <dbReference type="ARBA" id="ARBA00022723"/>
    </source>
</evidence>
<evidence type="ECO:0000256" key="7">
    <source>
        <dbReference type="PIRSR" id="PIRSR000099-1"/>
    </source>
</evidence>
<protein>
    <recommendedName>
        <fullName evidence="5">Histidinol dehydrogenase</fullName>
        <shortName evidence="5">HDH</shortName>
        <ecNumber evidence="5">1.1.1.23</ecNumber>
    </recommendedName>
</protein>
<feature type="binding site" evidence="5 8">
    <location>
        <position position="365"/>
    </location>
    <ligand>
        <name>substrate</name>
    </ligand>
</feature>
<comment type="similarity">
    <text evidence="1 5 6 10">Belongs to the histidinol dehydrogenase family.</text>
</comment>
<dbReference type="GO" id="GO:0008270">
    <property type="term" value="F:zinc ion binding"/>
    <property type="evidence" value="ECO:0007669"/>
    <property type="project" value="UniProtKB-UniRule"/>
</dbReference>
<evidence type="ECO:0000256" key="9">
    <source>
        <dbReference type="PIRSR" id="PIRSR000099-4"/>
    </source>
</evidence>
<feature type="active site" description="Proton acceptor" evidence="5 7">
    <location>
        <position position="332"/>
    </location>
</feature>
<dbReference type="CDD" id="cd06572">
    <property type="entry name" value="Histidinol_dh"/>
    <property type="match status" value="1"/>
</dbReference>
<comment type="catalytic activity">
    <reaction evidence="5">
        <text>L-histidinol + 2 NAD(+) + H2O = L-histidine + 2 NADH + 3 H(+)</text>
        <dbReference type="Rhea" id="RHEA:20641"/>
        <dbReference type="ChEBI" id="CHEBI:15377"/>
        <dbReference type="ChEBI" id="CHEBI:15378"/>
        <dbReference type="ChEBI" id="CHEBI:57540"/>
        <dbReference type="ChEBI" id="CHEBI:57595"/>
        <dbReference type="ChEBI" id="CHEBI:57699"/>
        <dbReference type="ChEBI" id="CHEBI:57945"/>
        <dbReference type="EC" id="1.1.1.23"/>
    </reaction>
</comment>
<keyword evidence="5" id="KW-0368">Histidine biosynthesis</keyword>
<dbReference type="NCBIfam" id="TIGR00069">
    <property type="entry name" value="hisD"/>
    <property type="match status" value="1"/>
</dbReference>
<dbReference type="GO" id="GO:0005829">
    <property type="term" value="C:cytosol"/>
    <property type="evidence" value="ECO:0007669"/>
    <property type="project" value="TreeGrafter"/>
</dbReference>
<keyword evidence="2 5" id="KW-0479">Metal-binding</keyword>
<keyword evidence="5" id="KW-0028">Amino-acid biosynthesis</keyword>
<dbReference type="FunFam" id="3.40.50.1980:FF:000001">
    <property type="entry name" value="Histidinol dehydrogenase"/>
    <property type="match status" value="1"/>
</dbReference>
<dbReference type="InterPro" id="IPR001692">
    <property type="entry name" value="Histidinol_DH_CS"/>
</dbReference>
<dbReference type="FunFam" id="3.40.50.1980:FF:000026">
    <property type="entry name" value="Histidinol dehydrogenase"/>
    <property type="match status" value="1"/>
</dbReference>
<dbReference type="HAMAP" id="MF_01024">
    <property type="entry name" value="HisD"/>
    <property type="match status" value="1"/>
</dbReference>
<evidence type="ECO:0000256" key="4">
    <source>
        <dbReference type="ARBA" id="ARBA00023002"/>
    </source>
</evidence>
<evidence type="ECO:0000313" key="11">
    <source>
        <dbReference type="EMBL" id="NDY41799.1"/>
    </source>
</evidence>
<feature type="binding site" evidence="5 8">
    <location>
        <position position="419"/>
    </location>
    <ligand>
        <name>substrate</name>
    </ligand>
</feature>
<sequence>MLEPVPLHSPSGEECLERLVTRRFDVPAELEARVRAILDRVRDEGDQAVLAYTHQFDAPGLRLEDLRVPDEEIRRARSELDPAFLRSLEKAAAHVRAFHRHQLPNSWFTTREDGAVLGQLVRPVDAAGLYVPGGQAGQTPLVSSVLMNALPAAIAGVPRIVLATPPNREGGVHPAILAAAAEAGVHEVYRMGSAWAVAAMAFGTETVAPVDVVVGPGNIYVTLAKRLVAGTVGIDMVAGPSEVLVIADEGAPAAYVAADLLSQAEHDPMATAVLVTPSETLARQAAAALEDQLARLPRAETARRSLADHGLVLVVRDLDEAVEVANRVAPEHLELLTADPWALLPRVRHAGAVFLGPYTPEPVGDYVAGPNHVLPTMGTARFSSALGVETFLKRSSVLAYSAGAFAADARDVVRLAALEGLDAHARSVEVRLEGLGRDAG</sequence>
<name>A0A6N9TL03_DISTH</name>
<dbReference type="PIRSF" id="PIRSF000099">
    <property type="entry name" value="Histidinol_dh"/>
    <property type="match status" value="1"/>
</dbReference>
<dbReference type="GO" id="GO:0000105">
    <property type="term" value="P:L-histidine biosynthetic process"/>
    <property type="evidence" value="ECO:0007669"/>
    <property type="project" value="UniProtKB-UniRule"/>
</dbReference>
<dbReference type="SUPFAM" id="SSF53720">
    <property type="entry name" value="ALDH-like"/>
    <property type="match status" value="1"/>
</dbReference>
<feature type="binding site" evidence="5 8">
    <location>
        <position position="424"/>
    </location>
    <ligand>
        <name>substrate</name>
    </ligand>
</feature>
<dbReference type="EMBL" id="JAAGRR010000018">
    <property type="protein sequence ID" value="NDY41799.1"/>
    <property type="molecule type" value="Genomic_DNA"/>
</dbReference>
<dbReference type="Gene3D" id="1.20.5.1300">
    <property type="match status" value="1"/>
</dbReference>
<dbReference type="PANTHER" id="PTHR21256:SF2">
    <property type="entry name" value="HISTIDINE BIOSYNTHESIS TRIFUNCTIONAL PROTEIN"/>
    <property type="match status" value="1"/>
</dbReference>
<evidence type="ECO:0000256" key="8">
    <source>
        <dbReference type="PIRSR" id="PIRSR000099-3"/>
    </source>
</evidence>
<gene>
    <name evidence="5 11" type="primary">hisD</name>
    <name evidence="11" type="ORF">G3N55_02885</name>
</gene>
<dbReference type="AlphaFoldDB" id="A0A6N9TL03"/>
<dbReference type="UniPathway" id="UPA00031">
    <property type="reaction ID" value="UER00014"/>
</dbReference>
<feature type="binding site" evidence="5 8">
    <location>
        <position position="263"/>
    </location>
    <ligand>
        <name>substrate</name>
    </ligand>
</feature>
<feature type="binding site" evidence="5 9">
    <location>
        <position position="263"/>
    </location>
    <ligand>
        <name>Zn(2+)</name>
        <dbReference type="ChEBI" id="CHEBI:29105"/>
    </ligand>
</feature>
<accession>A0A6N9TL03</accession>
<dbReference type="Proteomes" id="UP000469346">
    <property type="component" value="Unassembled WGS sequence"/>
</dbReference>
<keyword evidence="5" id="KW-0520">NAD</keyword>
<dbReference type="InterPro" id="IPR016161">
    <property type="entry name" value="Ald_DH/histidinol_DH"/>
</dbReference>
<feature type="binding site" evidence="5 9">
    <location>
        <position position="365"/>
    </location>
    <ligand>
        <name>Zn(2+)</name>
        <dbReference type="ChEBI" id="CHEBI:29105"/>
    </ligand>
</feature>